<evidence type="ECO:0000313" key="4">
    <source>
        <dbReference type="Proteomes" id="UP000772434"/>
    </source>
</evidence>
<dbReference type="AlphaFoldDB" id="A0A9P5Q5K9"/>
<feature type="transmembrane region" description="Helical" evidence="2">
    <location>
        <begin position="101"/>
        <end position="121"/>
    </location>
</feature>
<keyword evidence="2" id="KW-1133">Transmembrane helix</keyword>
<name>A0A9P5Q5K9_9AGAR</name>
<reference evidence="3" key="1">
    <citation type="submission" date="2020-11" db="EMBL/GenBank/DDBJ databases">
        <authorList>
            <consortium name="DOE Joint Genome Institute"/>
            <person name="Ahrendt S."/>
            <person name="Riley R."/>
            <person name="Andreopoulos W."/>
            <person name="Labutti K."/>
            <person name="Pangilinan J."/>
            <person name="Ruiz-Duenas F.J."/>
            <person name="Barrasa J.M."/>
            <person name="Sanchez-Garcia M."/>
            <person name="Camarero S."/>
            <person name="Miyauchi S."/>
            <person name="Serrano A."/>
            <person name="Linde D."/>
            <person name="Babiker R."/>
            <person name="Drula E."/>
            <person name="Ayuso-Fernandez I."/>
            <person name="Pacheco R."/>
            <person name="Padilla G."/>
            <person name="Ferreira P."/>
            <person name="Barriuso J."/>
            <person name="Kellner H."/>
            <person name="Castanera R."/>
            <person name="Alfaro M."/>
            <person name="Ramirez L."/>
            <person name="Pisabarro A.G."/>
            <person name="Kuo A."/>
            <person name="Tritt A."/>
            <person name="Lipzen A."/>
            <person name="He G."/>
            <person name="Yan M."/>
            <person name="Ng V."/>
            <person name="Cullen D."/>
            <person name="Martin F."/>
            <person name="Rosso M.-N."/>
            <person name="Henrissat B."/>
            <person name="Hibbett D."/>
            <person name="Martinez A.T."/>
            <person name="Grigoriev I.V."/>
        </authorList>
    </citation>
    <scope>NUCLEOTIDE SEQUENCE</scope>
    <source>
        <strain evidence="3">AH 40177</strain>
    </source>
</reference>
<feature type="transmembrane region" description="Helical" evidence="2">
    <location>
        <begin position="173"/>
        <end position="198"/>
    </location>
</feature>
<organism evidence="3 4">
    <name type="scientific">Rhodocollybia butyracea</name>
    <dbReference type="NCBI Taxonomy" id="206335"/>
    <lineage>
        <taxon>Eukaryota</taxon>
        <taxon>Fungi</taxon>
        <taxon>Dikarya</taxon>
        <taxon>Basidiomycota</taxon>
        <taxon>Agaricomycotina</taxon>
        <taxon>Agaricomycetes</taxon>
        <taxon>Agaricomycetidae</taxon>
        <taxon>Agaricales</taxon>
        <taxon>Marasmiineae</taxon>
        <taxon>Omphalotaceae</taxon>
        <taxon>Rhodocollybia</taxon>
    </lineage>
</organism>
<keyword evidence="2" id="KW-0812">Transmembrane</keyword>
<dbReference type="OrthoDB" id="2384193at2759"/>
<feature type="transmembrane region" description="Helical" evidence="2">
    <location>
        <begin position="50"/>
        <end position="68"/>
    </location>
</feature>
<dbReference type="Proteomes" id="UP000772434">
    <property type="component" value="Unassembled WGS sequence"/>
</dbReference>
<proteinExistence type="predicted"/>
<keyword evidence="2" id="KW-0472">Membrane</keyword>
<sequence length="471" mass="53150">MSGFSSSAYLLWAILACLFESFLFVHLYSYDKFQCLKWGSGRQPGAFKRVMTYSYLATVPLLMVFALGMTVLSYGQAVVVLPDGKVLALPFIAWTHSARKFLLPLFFVLAAGWALELVTHLEELTFWLFLLHQGPHKRDWFKSCEFRVWYIGSVIAILGMPLTVIIKRSDLDLCFVWIFIAGSAAGLATTLCFIYVLARFPGFIRRVKSEGAEPEVVMRLTIFYQLNIIRIIFRFLFHFPLLILALDAVRGGHDIVNNGAASDLLCMLGGIGCVVSSAITLFVFFPRSITRENGYRVKISSSANTERASSLPEYNQDDAELDLDAYTREQEYEGEATPQYESDPESNFDSPTLHGRVWVADSNNGSMTWEMQSDAPVHPVRSHHHRHRSRSRRHETEEQTSIETIRAGSRKDKRPNSGVIVIPHIPRVPPPPTAEDPSASRRSSVMHPYAMNFTSPIDLCDPDEDLQSQTI</sequence>
<accession>A0A9P5Q5K9</accession>
<evidence type="ECO:0008006" key="5">
    <source>
        <dbReference type="Google" id="ProtNLM"/>
    </source>
</evidence>
<feature type="transmembrane region" description="Helical" evidence="2">
    <location>
        <begin position="261"/>
        <end position="285"/>
    </location>
</feature>
<feature type="compositionally biased region" description="Basic residues" evidence="1">
    <location>
        <begin position="380"/>
        <end position="393"/>
    </location>
</feature>
<gene>
    <name evidence="3" type="ORF">BDP27DRAFT_1315132</name>
</gene>
<feature type="transmembrane region" description="Helical" evidence="2">
    <location>
        <begin position="6"/>
        <end position="29"/>
    </location>
</feature>
<dbReference type="EMBL" id="JADNRY010000009">
    <property type="protein sequence ID" value="KAF9075491.1"/>
    <property type="molecule type" value="Genomic_DNA"/>
</dbReference>
<evidence type="ECO:0000256" key="1">
    <source>
        <dbReference type="SAM" id="MobiDB-lite"/>
    </source>
</evidence>
<comment type="caution">
    <text evidence="3">The sequence shown here is derived from an EMBL/GenBank/DDBJ whole genome shotgun (WGS) entry which is preliminary data.</text>
</comment>
<evidence type="ECO:0000313" key="3">
    <source>
        <dbReference type="EMBL" id="KAF9075491.1"/>
    </source>
</evidence>
<feature type="transmembrane region" description="Helical" evidence="2">
    <location>
        <begin position="228"/>
        <end position="249"/>
    </location>
</feature>
<protein>
    <recommendedName>
        <fullName evidence="5">Transmembrane protein</fullName>
    </recommendedName>
</protein>
<feature type="compositionally biased region" description="Polar residues" evidence="1">
    <location>
        <begin position="361"/>
        <end position="371"/>
    </location>
</feature>
<evidence type="ECO:0000256" key="2">
    <source>
        <dbReference type="SAM" id="Phobius"/>
    </source>
</evidence>
<keyword evidence="4" id="KW-1185">Reference proteome</keyword>
<feature type="region of interest" description="Disordered" evidence="1">
    <location>
        <begin position="331"/>
        <end position="444"/>
    </location>
</feature>
<feature type="transmembrane region" description="Helical" evidence="2">
    <location>
        <begin position="148"/>
        <end position="166"/>
    </location>
</feature>